<evidence type="ECO:0000256" key="1">
    <source>
        <dbReference type="ARBA" id="ARBA00007734"/>
    </source>
</evidence>
<dbReference type="PANTHER" id="PTHR37423:SF5">
    <property type="entry name" value="SOLUBLE LYTIC MUREIN TRANSGLYCOSYLASE"/>
    <property type="match status" value="1"/>
</dbReference>
<dbReference type="SUPFAM" id="SSF53955">
    <property type="entry name" value="Lysozyme-like"/>
    <property type="match status" value="1"/>
</dbReference>
<dbReference type="GO" id="GO:0016020">
    <property type="term" value="C:membrane"/>
    <property type="evidence" value="ECO:0007669"/>
    <property type="project" value="InterPro"/>
</dbReference>
<dbReference type="PANTHER" id="PTHR37423">
    <property type="entry name" value="SOLUBLE LYTIC MUREIN TRANSGLYCOSYLASE-RELATED"/>
    <property type="match status" value="1"/>
</dbReference>
<name>G8TWR0_SULAD</name>
<reference evidence="4 5" key="2">
    <citation type="journal article" date="2012" name="Stand. Genomic Sci.">
        <title>Complete genome sequence of the moderately thermophilic mineral-sulfide-oxidizing firmicute Sulfobacillus acidophilus type strain (NAL(T)).</title>
        <authorList>
            <person name="Anderson I."/>
            <person name="Chertkov O."/>
            <person name="Chen A."/>
            <person name="Saunders E."/>
            <person name="Lapidus A."/>
            <person name="Nolan M."/>
            <person name="Lucas S."/>
            <person name="Hammon N."/>
            <person name="Deshpande S."/>
            <person name="Cheng J.F."/>
            <person name="Han C."/>
            <person name="Tapia R."/>
            <person name="Goodwin L.A."/>
            <person name="Pitluck S."/>
            <person name="Liolios K."/>
            <person name="Pagani I."/>
            <person name="Ivanova N."/>
            <person name="Mikhailova N."/>
            <person name="Pati A."/>
            <person name="Palaniappan K."/>
            <person name="Land M."/>
            <person name="Pan C."/>
            <person name="Rohde M."/>
            <person name="Pukall R."/>
            <person name="Goker M."/>
            <person name="Detter J.C."/>
            <person name="Woyke T."/>
            <person name="Bristow J."/>
            <person name="Eisen J.A."/>
            <person name="Markowitz V."/>
            <person name="Hugenholtz P."/>
            <person name="Kyrpides N.C."/>
            <person name="Klenk H.P."/>
            <person name="Mavromatis K."/>
        </authorList>
    </citation>
    <scope>NUCLEOTIDE SEQUENCE [LARGE SCALE GENOMIC DNA]</scope>
    <source>
        <strain evidence="5">ATCC 700253 / DSM 10332 / NAL</strain>
    </source>
</reference>
<dbReference type="Gene3D" id="1.10.530.10">
    <property type="match status" value="1"/>
</dbReference>
<feature type="domain" description="Transglycosylase SLT" evidence="3">
    <location>
        <begin position="41"/>
        <end position="142"/>
    </location>
</feature>
<dbReference type="STRING" id="679936.Sulac_2587"/>
<dbReference type="InterPro" id="IPR023346">
    <property type="entry name" value="Lysozyme-like_dom_sf"/>
</dbReference>
<dbReference type="EMBL" id="CP003179">
    <property type="protein sequence ID" value="AEW06049.1"/>
    <property type="molecule type" value="Genomic_DNA"/>
</dbReference>
<dbReference type="AlphaFoldDB" id="G8TWR0"/>
<protein>
    <submittedName>
        <fullName evidence="4">Lytic transglycosylase catalytic</fullName>
    </submittedName>
</protein>
<proteinExistence type="inferred from homology"/>
<dbReference type="HOGENOM" id="CLU_065765_7_0_9"/>
<evidence type="ECO:0000313" key="5">
    <source>
        <dbReference type="Proteomes" id="UP000005439"/>
    </source>
</evidence>
<dbReference type="GO" id="GO:0000270">
    <property type="term" value="P:peptidoglycan metabolic process"/>
    <property type="evidence" value="ECO:0007669"/>
    <property type="project" value="InterPro"/>
</dbReference>
<dbReference type="KEGG" id="sap:Sulac_2587"/>
<dbReference type="PATRIC" id="fig|679936.5.peg.2678"/>
<dbReference type="Proteomes" id="UP000005439">
    <property type="component" value="Chromosome"/>
</dbReference>
<evidence type="ECO:0000259" key="3">
    <source>
        <dbReference type="Pfam" id="PF01464"/>
    </source>
</evidence>
<feature type="transmembrane region" description="Helical" evidence="2">
    <location>
        <begin position="9"/>
        <end position="28"/>
    </location>
</feature>
<comment type="similarity">
    <text evidence="1">Belongs to the transglycosylase Slt family.</text>
</comment>
<gene>
    <name evidence="4" type="ordered locus">Sulac_2587</name>
</gene>
<keyword evidence="2" id="KW-0812">Transmembrane</keyword>
<reference evidence="5" key="1">
    <citation type="submission" date="2011-12" db="EMBL/GenBank/DDBJ databases">
        <title>The complete genome of chromosome of Sulfobacillus acidophilus DSM 10332.</title>
        <authorList>
            <person name="Lucas S."/>
            <person name="Han J."/>
            <person name="Lapidus A."/>
            <person name="Bruce D."/>
            <person name="Goodwin L."/>
            <person name="Pitluck S."/>
            <person name="Peters L."/>
            <person name="Kyrpides N."/>
            <person name="Mavromatis K."/>
            <person name="Ivanova N."/>
            <person name="Mikhailova N."/>
            <person name="Chertkov O."/>
            <person name="Saunders E."/>
            <person name="Detter J.C."/>
            <person name="Tapia R."/>
            <person name="Han C."/>
            <person name="Land M."/>
            <person name="Hauser L."/>
            <person name="Markowitz V."/>
            <person name="Cheng J.-F."/>
            <person name="Hugenholtz P."/>
            <person name="Woyke T."/>
            <person name="Wu D."/>
            <person name="Pukall R."/>
            <person name="Gehrich-Schroeter G."/>
            <person name="Schneider S."/>
            <person name="Klenk H.-P."/>
            <person name="Eisen J.A."/>
        </authorList>
    </citation>
    <scope>NUCLEOTIDE SEQUENCE [LARGE SCALE GENOMIC DNA]</scope>
    <source>
        <strain evidence="5">ATCC 700253 / DSM 10332 / NAL</strain>
    </source>
</reference>
<dbReference type="InterPro" id="IPR008258">
    <property type="entry name" value="Transglycosylase_SLT_dom_1"/>
</dbReference>
<keyword evidence="5" id="KW-1185">Reference proteome</keyword>
<dbReference type="InterPro" id="IPR000189">
    <property type="entry name" value="Transglyc_AS"/>
</dbReference>
<organism evidence="4 5">
    <name type="scientific">Sulfobacillus acidophilus (strain ATCC 700253 / DSM 10332 / NAL)</name>
    <dbReference type="NCBI Taxonomy" id="679936"/>
    <lineage>
        <taxon>Bacteria</taxon>
        <taxon>Bacillati</taxon>
        <taxon>Bacillota</taxon>
        <taxon>Clostridia</taxon>
        <taxon>Eubacteriales</taxon>
        <taxon>Clostridiales Family XVII. Incertae Sedis</taxon>
        <taxon>Sulfobacillus</taxon>
    </lineage>
</organism>
<dbReference type="CDD" id="cd16896">
    <property type="entry name" value="LT_Slt70-like"/>
    <property type="match status" value="1"/>
</dbReference>
<evidence type="ECO:0000256" key="2">
    <source>
        <dbReference type="SAM" id="Phobius"/>
    </source>
</evidence>
<keyword evidence="2" id="KW-0472">Membrane</keyword>
<dbReference type="Pfam" id="PF01464">
    <property type="entry name" value="SLT"/>
    <property type="match status" value="1"/>
</dbReference>
<evidence type="ECO:0000313" key="4">
    <source>
        <dbReference type="EMBL" id="AEW06049.1"/>
    </source>
</evidence>
<accession>G8TWR0</accession>
<dbReference type="GO" id="GO:0008933">
    <property type="term" value="F:peptidoglycan lytic transglycosylase activity"/>
    <property type="evidence" value="ECO:0007669"/>
    <property type="project" value="InterPro"/>
</dbReference>
<keyword evidence="2" id="KW-1133">Transmembrane helix</keyword>
<sequence length="187" mass="21939">MARRPRRSIGVPALLLIGGFAWFLYAYWAPFPYRALVWQSARHMQLDPFLVAGVVRVESRFQPQVISRRGAVGLMQIMPSTAAWIQRQLGEPGAPDLDNPAVNLRLGTWYLRYLNQRFHGNWVLTLAAYNGGPQTVERWLGQGTLKSVDTNRDTIPYPETRHFVQRVFLFRQLYRWMYGWWPIRPHW</sequence>
<dbReference type="PROSITE" id="PS00922">
    <property type="entry name" value="TRANSGLYCOSYLASE"/>
    <property type="match status" value="1"/>
</dbReference>